<accession>A0A8J3CA43</accession>
<dbReference type="RefSeq" id="WP_189053703.1">
    <property type="nucleotide sequence ID" value="NZ_BMMK01000002.1"/>
</dbReference>
<organism evidence="2 3">
    <name type="scientific">Longimycelium tulufanense</name>
    <dbReference type="NCBI Taxonomy" id="907463"/>
    <lineage>
        <taxon>Bacteria</taxon>
        <taxon>Bacillati</taxon>
        <taxon>Actinomycetota</taxon>
        <taxon>Actinomycetes</taxon>
        <taxon>Pseudonocardiales</taxon>
        <taxon>Pseudonocardiaceae</taxon>
        <taxon>Longimycelium</taxon>
    </lineage>
</organism>
<gene>
    <name evidence="2" type="ORF">GCM10012275_06670</name>
</gene>
<reference evidence="2" key="2">
    <citation type="submission" date="2020-09" db="EMBL/GenBank/DDBJ databases">
        <authorList>
            <person name="Sun Q."/>
            <person name="Zhou Y."/>
        </authorList>
    </citation>
    <scope>NUCLEOTIDE SEQUENCE</scope>
    <source>
        <strain evidence="2">CGMCC 4.5737</strain>
    </source>
</reference>
<dbReference type="Gene3D" id="1.25.40.10">
    <property type="entry name" value="Tetratricopeptide repeat domain"/>
    <property type="match status" value="1"/>
</dbReference>
<keyword evidence="3" id="KW-1185">Reference proteome</keyword>
<dbReference type="AlphaFoldDB" id="A0A8J3CA43"/>
<proteinExistence type="predicted"/>
<feature type="transmembrane region" description="Helical" evidence="1">
    <location>
        <begin position="42"/>
        <end position="67"/>
    </location>
</feature>
<comment type="caution">
    <text evidence="2">The sequence shown here is derived from an EMBL/GenBank/DDBJ whole genome shotgun (WGS) entry which is preliminary data.</text>
</comment>
<keyword evidence="1" id="KW-0812">Transmembrane</keyword>
<sequence>MNATRRLLSPRNVALLLVAVLVVYFLLTARRAVVLLGTGTPVGIALGLTVLVLPLIGVWIVVANVRFGMRTERLARQLATEGGMPDTSGLPRLPSGRVNRDAADAWFAERRAEVEAEPGDWRRWYRLAMAYDLAGDRGRAREAMRKALELAEPDLS</sequence>
<keyword evidence="1" id="KW-0472">Membrane</keyword>
<name>A0A8J3CA43_9PSEU</name>
<dbReference type="EMBL" id="BMMK01000002">
    <property type="protein sequence ID" value="GGM38334.1"/>
    <property type="molecule type" value="Genomic_DNA"/>
</dbReference>
<dbReference type="InterPro" id="IPR011990">
    <property type="entry name" value="TPR-like_helical_dom_sf"/>
</dbReference>
<keyword evidence="1" id="KW-1133">Transmembrane helix</keyword>
<protein>
    <submittedName>
        <fullName evidence="2">Membrane protein</fullName>
    </submittedName>
</protein>
<evidence type="ECO:0000256" key="1">
    <source>
        <dbReference type="SAM" id="Phobius"/>
    </source>
</evidence>
<evidence type="ECO:0000313" key="3">
    <source>
        <dbReference type="Proteomes" id="UP000637578"/>
    </source>
</evidence>
<dbReference type="SUPFAM" id="SSF48452">
    <property type="entry name" value="TPR-like"/>
    <property type="match status" value="1"/>
</dbReference>
<evidence type="ECO:0000313" key="2">
    <source>
        <dbReference type="EMBL" id="GGM38334.1"/>
    </source>
</evidence>
<dbReference type="Proteomes" id="UP000637578">
    <property type="component" value="Unassembled WGS sequence"/>
</dbReference>
<reference evidence="2" key="1">
    <citation type="journal article" date="2014" name="Int. J. Syst. Evol. Microbiol.">
        <title>Complete genome sequence of Corynebacterium casei LMG S-19264T (=DSM 44701T), isolated from a smear-ripened cheese.</title>
        <authorList>
            <consortium name="US DOE Joint Genome Institute (JGI-PGF)"/>
            <person name="Walter F."/>
            <person name="Albersmeier A."/>
            <person name="Kalinowski J."/>
            <person name="Ruckert C."/>
        </authorList>
    </citation>
    <scope>NUCLEOTIDE SEQUENCE</scope>
    <source>
        <strain evidence="2">CGMCC 4.5737</strain>
    </source>
</reference>